<reference evidence="1 2" key="2">
    <citation type="journal article" date="2008" name="Nature">
        <title>The Phaeodactylum genome reveals the evolutionary history of diatom genomes.</title>
        <authorList>
            <person name="Bowler C."/>
            <person name="Allen A.E."/>
            <person name="Badger J.H."/>
            <person name="Grimwood J."/>
            <person name="Jabbari K."/>
            <person name="Kuo A."/>
            <person name="Maheswari U."/>
            <person name="Martens C."/>
            <person name="Maumus F."/>
            <person name="Otillar R.P."/>
            <person name="Rayko E."/>
            <person name="Salamov A."/>
            <person name="Vandepoele K."/>
            <person name="Beszteri B."/>
            <person name="Gruber A."/>
            <person name="Heijde M."/>
            <person name="Katinka M."/>
            <person name="Mock T."/>
            <person name="Valentin K."/>
            <person name="Verret F."/>
            <person name="Berges J.A."/>
            <person name="Brownlee C."/>
            <person name="Cadoret J.P."/>
            <person name="Chiovitti A."/>
            <person name="Choi C.J."/>
            <person name="Coesel S."/>
            <person name="De Martino A."/>
            <person name="Detter J.C."/>
            <person name="Durkin C."/>
            <person name="Falciatore A."/>
            <person name="Fournet J."/>
            <person name="Haruta M."/>
            <person name="Huysman M.J."/>
            <person name="Jenkins B.D."/>
            <person name="Jiroutova K."/>
            <person name="Jorgensen R.E."/>
            <person name="Joubert Y."/>
            <person name="Kaplan A."/>
            <person name="Kroger N."/>
            <person name="Kroth P.G."/>
            <person name="La Roche J."/>
            <person name="Lindquist E."/>
            <person name="Lommer M."/>
            <person name="Martin-Jezequel V."/>
            <person name="Lopez P.J."/>
            <person name="Lucas S."/>
            <person name="Mangogna M."/>
            <person name="McGinnis K."/>
            <person name="Medlin L.K."/>
            <person name="Montsant A."/>
            <person name="Oudot-Le Secq M.P."/>
            <person name="Napoli C."/>
            <person name="Obornik M."/>
            <person name="Parker M.S."/>
            <person name="Petit J.L."/>
            <person name="Porcel B.M."/>
            <person name="Poulsen N."/>
            <person name="Robison M."/>
            <person name="Rychlewski L."/>
            <person name="Rynearson T.A."/>
            <person name="Schmutz J."/>
            <person name="Shapiro H."/>
            <person name="Siaut M."/>
            <person name="Stanley M."/>
            <person name="Sussman M.R."/>
            <person name="Taylor A.R."/>
            <person name="Vardi A."/>
            <person name="von Dassow P."/>
            <person name="Vyverman W."/>
            <person name="Willis A."/>
            <person name="Wyrwicz L.S."/>
            <person name="Rokhsar D.S."/>
            <person name="Weissenbach J."/>
            <person name="Armbrust E.V."/>
            <person name="Green B.R."/>
            <person name="Van de Peer Y."/>
            <person name="Grigoriev I.V."/>
        </authorList>
    </citation>
    <scope>NUCLEOTIDE SEQUENCE [LARGE SCALE GENOMIC DNA]</scope>
    <source>
        <strain evidence="1 2">CCMP1335</strain>
    </source>
</reference>
<accession>B8BR00</accession>
<dbReference type="InParanoid" id="B8BR00"/>
<organism evidence="1 2">
    <name type="scientific">Thalassiosira pseudonana</name>
    <name type="common">Marine diatom</name>
    <name type="synonym">Cyclotella nana</name>
    <dbReference type="NCBI Taxonomy" id="35128"/>
    <lineage>
        <taxon>Eukaryota</taxon>
        <taxon>Sar</taxon>
        <taxon>Stramenopiles</taxon>
        <taxon>Ochrophyta</taxon>
        <taxon>Bacillariophyta</taxon>
        <taxon>Coscinodiscophyceae</taxon>
        <taxon>Thalassiosirophycidae</taxon>
        <taxon>Thalassiosirales</taxon>
        <taxon>Thalassiosiraceae</taxon>
        <taxon>Thalassiosira</taxon>
    </lineage>
</organism>
<name>B8BR00_THAPS</name>
<dbReference type="PANTHER" id="PTHR43681">
    <property type="entry name" value="TRANSMEMBRANE GTPASE FZO"/>
    <property type="match status" value="1"/>
</dbReference>
<dbReference type="Proteomes" id="UP000001449">
    <property type="component" value="Chromosome 1"/>
</dbReference>
<dbReference type="EMBL" id="CM000638">
    <property type="protein sequence ID" value="EED95876.1"/>
    <property type="molecule type" value="Genomic_DNA"/>
</dbReference>
<dbReference type="InterPro" id="IPR051943">
    <property type="entry name" value="TRAFAC_Dynamin-like_GTPase"/>
</dbReference>
<dbReference type="PANTHER" id="PTHR43681:SF1">
    <property type="entry name" value="SARCALUMENIN"/>
    <property type="match status" value="1"/>
</dbReference>
<evidence type="ECO:0000313" key="1">
    <source>
        <dbReference type="EMBL" id="EED95876.1"/>
    </source>
</evidence>
<dbReference type="OMA" id="WENANIQ"/>
<reference evidence="1 2" key="1">
    <citation type="journal article" date="2004" name="Science">
        <title>The genome of the diatom Thalassiosira pseudonana: ecology, evolution, and metabolism.</title>
        <authorList>
            <person name="Armbrust E.V."/>
            <person name="Berges J.A."/>
            <person name="Bowler C."/>
            <person name="Green B.R."/>
            <person name="Martinez D."/>
            <person name="Putnam N.H."/>
            <person name="Zhou S."/>
            <person name="Allen A.E."/>
            <person name="Apt K.E."/>
            <person name="Bechner M."/>
            <person name="Brzezinski M.A."/>
            <person name="Chaal B.K."/>
            <person name="Chiovitti A."/>
            <person name="Davis A.K."/>
            <person name="Demarest M.S."/>
            <person name="Detter J.C."/>
            <person name="Glavina T."/>
            <person name="Goodstein D."/>
            <person name="Hadi M.Z."/>
            <person name="Hellsten U."/>
            <person name="Hildebrand M."/>
            <person name="Jenkins B.D."/>
            <person name="Jurka J."/>
            <person name="Kapitonov V.V."/>
            <person name="Kroger N."/>
            <person name="Lau W.W."/>
            <person name="Lane T.W."/>
            <person name="Larimer F.W."/>
            <person name="Lippmeier J.C."/>
            <person name="Lucas S."/>
            <person name="Medina M."/>
            <person name="Montsant A."/>
            <person name="Obornik M."/>
            <person name="Parker M.S."/>
            <person name="Palenik B."/>
            <person name="Pazour G.J."/>
            <person name="Richardson P.M."/>
            <person name="Rynearson T.A."/>
            <person name="Saito M.A."/>
            <person name="Schwartz D.C."/>
            <person name="Thamatrakoln K."/>
            <person name="Valentin K."/>
            <person name="Vardi A."/>
            <person name="Wilkerson F.P."/>
            <person name="Rokhsar D.S."/>
        </authorList>
    </citation>
    <scope>NUCLEOTIDE SEQUENCE [LARGE SCALE GENOMIC DNA]</scope>
    <source>
        <strain evidence="1 2">CCMP1335</strain>
    </source>
</reference>
<dbReference type="KEGG" id="tps:THAPSDRAFT_20834"/>
<dbReference type="PaxDb" id="35128-Thaps20834"/>
<dbReference type="AlphaFoldDB" id="B8BR00"/>
<evidence type="ECO:0000313" key="2">
    <source>
        <dbReference type="Proteomes" id="UP000001449"/>
    </source>
</evidence>
<proteinExistence type="predicted"/>
<protein>
    <submittedName>
        <fullName evidence="1">Uncharacterized protein</fullName>
    </submittedName>
</protein>
<dbReference type="RefSeq" id="XP_002286235.1">
    <property type="nucleotide sequence ID" value="XM_002286199.1"/>
</dbReference>
<keyword evidence="2" id="KW-1185">Reference proteome</keyword>
<sequence length="424" mass="46788">MDILERQQGEDHGEKTKQRVVDYVVEHAGDLLGARPVVIPLSARDALSVKSLYSSQNNKGGSDEQPTLWKRSNFATLEHYLQETLTASSKIKTKILNPLGVAEGILLDCQNEIYTRKDELEIDVMTLRLLNSQTAAWEKEMQSEVLDRCRSEVRDVFAKRAQVVSKVLDQLSLIDRLRMGLGLGKTSYDNAWENANIQTISLENELNAIVGEYSDTLSSRTKTQGEATLEYLGKRPAVVGSKGAGRMIGTVSAPKFKGLREDLRSTTTTAIQTLTSRLPPDGECSDRVYSSLCRNALTSTFLCSSAIAPSTLAFLEMIDSAMGVTMSTLLFALGGLALPIGSKRVAGSYEKEWLSYATKLDSSLDIVFSDTMKRVRMQLSESIAPYSRYITAEGDWLLELQTKTESGTSTAHRLRNQTNKACDS</sequence>
<dbReference type="HOGENOM" id="CLU_648127_0_0_1"/>
<dbReference type="STRING" id="35128.B8BR00"/>
<dbReference type="GeneID" id="7445133"/>
<gene>
    <name evidence="1" type="ORF">THAPSDRAFT_20834</name>
</gene>
<dbReference type="eggNOG" id="KOG0448">
    <property type="taxonomic scope" value="Eukaryota"/>
</dbReference>